<comment type="cofactor">
    <cofactor evidence="1">
        <name>heme b</name>
        <dbReference type="ChEBI" id="CHEBI:60344"/>
    </cofactor>
</comment>
<name>A0A9P9F6Y5_9HYPO</name>
<comment type="subcellular location">
    <subcellularLocation>
        <location evidence="2">Membrane</location>
        <topology evidence="2">Multi-pass membrane protein</topology>
    </subcellularLocation>
</comment>
<keyword evidence="8 12" id="KW-1133">Transmembrane helix</keyword>
<evidence type="ECO:0000256" key="12">
    <source>
        <dbReference type="SAM" id="Phobius"/>
    </source>
</evidence>
<evidence type="ECO:0000259" key="13">
    <source>
        <dbReference type="PROSITE" id="PS50939"/>
    </source>
</evidence>
<evidence type="ECO:0000256" key="5">
    <source>
        <dbReference type="ARBA" id="ARBA00022692"/>
    </source>
</evidence>
<keyword evidence="10 12" id="KW-0472">Membrane</keyword>
<evidence type="ECO:0000256" key="9">
    <source>
        <dbReference type="ARBA" id="ARBA00023004"/>
    </source>
</evidence>
<evidence type="ECO:0000313" key="15">
    <source>
        <dbReference type="Proteomes" id="UP000717696"/>
    </source>
</evidence>
<keyword evidence="3" id="KW-0813">Transport</keyword>
<dbReference type="OrthoDB" id="432881at2759"/>
<keyword evidence="9" id="KW-0408">Iron</keyword>
<sequence length="251" mass="27502">MASATGIPERRPSDFESDGIQQRETEPLLGRPGDAAQEEGVSMFRNLVLGTGILAQLGIVLLVVLIWASVLTKPLILFSGHPLAQSLAILTLVQSTLALQPTHTAEQKRIGQRIHASLNLLAFLLLVTGVTIIEYNKIANHGAHFHSLHGYLGVISSIVLLLQYFVGFTMWATPALYGGEHNAKSLWKYHRYSGYLVLVLLLGTVVSAVDTDYNKNVLKLKLWAVALLSLLVLIGIFPRVQKQKLGFKAHP</sequence>
<dbReference type="EMBL" id="JAGMUU010000004">
    <property type="protein sequence ID" value="KAH7155061.1"/>
    <property type="molecule type" value="Genomic_DNA"/>
</dbReference>
<dbReference type="SMART" id="SM00665">
    <property type="entry name" value="B561"/>
    <property type="match status" value="1"/>
</dbReference>
<organism evidence="14 15">
    <name type="scientific">Dactylonectria estremocensis</name>
    <dbReference type="NCBI Taxonomy" id="1079267"/>
    <lineage>
        <taxon>Eukaryota</taxon>
        <taxon>Fungi</taxon>
        <taxon>Dikarya</taxon>
        <taxon>Ascomycota</taxon>
        <taxon>Pezizomycotina</taxon>
        <taxon>Sordariomycetes</taxon>
        <taxon>Hypocreomycetidae</taxon>
        <taxon>Hypocreales</taxon>
        <taxon>Nectriaceae</taxon>
        <taxon>Dactylonectria</taxon>
    </lineage>
</organism>
<feature type="region of interest" description="Disordered" evidence="11">
    <location>
        <begin position="1"/>
        <end position="34"/>
    </location>
</feature>
<feature type="transmembrane region" description="Helical" evidence="12">
    <location>
        <begin position="47"/>
        <end position="70"/>
    </location>
</feature>
<feature type="transmembrane region" description="Helical" evidence="12">
    <location>
        <begin position="192"/>
        <end position="209"/>
    </location>
</feature>
<gene>
    <name evidence="14" type="ORF">B0J13DRAFT_216471</name>
</gene>
<dbReference type="CDD" id="cd08761">
    <property type="entry name" value="Cyt_b561_CYB561D2_like"/>
    <property type="match status" value="1"/>
</dbReference>
<proteinExistence type="predicted"/>
<dbReference type="Pfam" id="PF03188">
    <property type="entry name" value="Cytochrom_B561"/>
    <property type="match status" value="1"/>
</dbReference>
<dbReference type="InterPro" id="IPR006593">
    <property type="entry name" value="Cyt_b561/ferric_Rdtase_TM"/>
</dbReference>
<evidence type="ECO:0000256" key="3">
    <source>
        <dbReference type="ARBA" id="ARBA00022448"/>
    </source>
</evidence>
<comment type="caution">
    <text evidence="14">The sequence shown here is derived from an EMBL/GenBank/DDBJ whole genome shotgun (WGS) entry which is preliminary data.</text>
</comment>
<protein>
    <recommendedName>
        <fullName evidence="13">Cytochrome b561 domain-containing protein</fullName>
    </recommendedName>
</protein>
<feature type="transmembrane region" description="Helical" evidence="12">
    <location>
        <begin position="221"/>
        <end position="240"/>
    </location>
</feature>
<evidence type="ECO:0000256" key="6">
    <source>
        <dbReference type="ARBA" id="ARBA00022723"/>
    </source>
</evidence>
<evidence type="ECO:0000256" key="8">
    <source>
        <dbReference type="ARBA" id="ARBA00022989"/>
    </source>
</evidence>
<dbReference type="GO" id="GO:0016020">
    <property type="term" value="C:membrane"/>
    <property type="evidence" value="ECO:0007669"/>
    <property type="project" value="UniProtKB-SubCell"/>
</dbReference>
<keyword evidence="7" id="KW-0249">Electron transport</keyword>
<evidence type="ECO:0000256" key="7">
    <source>
        <dbReference type="ARBA" id="ARBA00022982"/>
    </source>
</evidence>
<evidence type="ECO:0000256" key="10">
    <source>
        <dbReference type="ARBA" id="ARBA00023136"/>
    </source>
</evidence>
<evidence type="ECO:0000313" key="14">
    <source>
        <dbReference type="EMBL" id="KAH7155061.1"/>
    </source>
</evidence>
<dbReference type="PANTHER" id="PTHR15422:SF45">
    <property type="entry name" value="CYTOCHROME B561 DOMAIN-CONTAINING PROTEIN"/>
    <property type="match status" value="1"/>
</dbReference>
<keyword evidence="4" id="KW-0349">Heme</keyword>
<evidence type="ECO:0000256" key="1">
    <source>
        <dbReference type="ARBA" id="ARBA00001970"/>
    </source>
</evidence>
<evidence type="ECO:0000256" key="4">
    <source>
        <dbReference type="ARBA" id="ARBA00022617"/>
    </source>
</evidence>
<dbReference type="Gene3D" id="1.20.120.1770">
    <property type="match status" value="1"/>
</dbReference>
<dbReference type="PROSITE" id="PS50939">
    <property type="entry name" value="CYTOCHROME_B561"/>
    <property type="match status" value="1"/>
</dbReference>
<dbReference type="InterPro" id="IPR045150">
    <property type="entry name" value="CYB561D1/2"/>
</dbReference>
<feature type="transmembrane region" description="Helical" evidence="12">
    <location>
        <begin position="76"/>
        <end position="99"/>
    </location>
</feature>
<feature type="domain" description="Cytochrome b561" evidence="13">
    <location>
        <begin position="45"/>
        <end position="243"/>
    </location>
</feature>
<dbReference type="PANTHER" id="PTHR15422">
    <property type="entry name" value="OS05G0565100 PROTEIN"/>
    <property type="match status" value="1"/>
</dbReference>
<dbReference type="Proteomes" id="UP000717696">
    <property type="component" value="Unassembled WGS sequence"/>
</dbReference>
<feature type="transmembrane region" description="Helical" evidence="12">
    <location>
        <begin position="120"/>
        <end position="138"/>
    </location>
</feature>
<keyword evidence="6" id="KW-0479">Metal-binding</keyword>
<dbReference type="GO" id="GO:0046872">
    <property type="term" value="F:metal ion binding"/>
    <property type="evidence" value="ECO:0007669"/>
    <property type="project" value="UniProtKB-KW"/>
</dbReference>
<evidence type="ECO:0000256" key="11">
    <source>
        <dbReference type="SAM" id="MobiDB-lite"/>
    </source>
</evidence>
<accession>A0A9P9F6Y5</accession>
<dbReference type="GO" id="GO:0140575">
    <property type="term" value="F:transmembrane monodehydroascorbate reductase activity"/>
    <property type="evidence" value="ECO:0007669"/>
    <property type="project" value="InterPro"/>
</dbReference>
<evidence type="ECO:0000256" key="2">
    <source>
        <dbReference type="ARBA" id="ARBA00004141"/>
    </source>
</evidence>
<reference evidence="14" key="1">
    <citation type="journal article" date="2021" name="Nat. Commun.">
        <title>Genetic determinants of endophytism in the Arabidopsis root mycobiome.</title>
        <authorList>
            <person name="Mesny F."/>
            <person name="Miyauchi S."/>
            <person name="Thiergart T."/>
            <person name="Pickel B."/>
            <person name="Atanasova L."/>
            <person name="Karlsson M."/>
            <person name="Huettel B."/>
            <person name="Barry K.W."/>
            <person name="Haridas S."/>
            <person name="Chen C."/>
            <person name="Bauer D."/>
            <person name="Andreopoulos W."/>
            <person name="Pangilinan J."/>
            <person name="LaButti K."/>
            <person name="Riley R."/>
            <person name="Lipzen A."/>
            <person name="Clum A."/>
            <person name="Drula E."/>
            <person name="Henrissat B."/>
            <person name="Kohler A."/>
            <person name="Grigoriev I.V."/>
            <person name="Martin F.M."/>
            <person name="Hacquard S."/>
        </authorList>
    </citation>
    <scope>NUCLEOTIDE SEQUENCE</scope>
    <source>
        <strain evidence="14">MPI-CAGE-AT-0021</strain>
    </source>
</reference>
<dbReference type="AlphaFoldDB" id="A0A9P9F6Y5"/>
<feature type="transmembrane region" description="Helical" evidence="12">
    <location>
        <begin position="150"/>
        <end position="171"/>
    </location>
</feature>
<keyword evidence="15" id="KW-1185">Reference proteome</keyword>
<keyword evidence="5 12" id="KW-0812">Transmembrane</keyword>